<feature type="region of interest" description="Disordered" evidence="1">
    <location>
        <begin position="35"/>
        <end position="73"/>
    </location>
</feature>
<reference evidence="2 3" key="1">
    <citation type="journal article" date="2018" name="Nat. Ecol. Evol.">
        <title>Pezizomycetes genomes reveal the molecular basis of ectomycorrhizal truffle lifestyle.</title>
        <authorList>
            <person name="Murat C."/>
            <person name="Payen T."/>
            <person name="Noel B."/>
            <person name="Kuo A."/>
            <person name="Morin E."/>
            <person name="Chen J."/>
            <person name="Kohler A."/>
            <person name="Krizsan K."/>
            <person name="Balestrini R."/>
            <person name="Da Silva C."/>
            <person name="Montanini B."/>
            <person name="Hainaut M."/>
            <person name="Levati E."/>
            <person name="Barry K.W."/>
            <person name="Belfiori B."/>
            <person name="Cichocki N."/>
            <person name="Clum A."/>
            <person name="Dockter R.B."/>
            <person name="Fauchery L."/>
            <person name="Guy J."/>
            <person name="Iotti M."/>
            <person name="Le Tacon F."/>
            <person name="Lindquist E.A."/>
            <person name="Lipzen A."/>
            <person name="Malagnac F."/>
            <person name="Mello A."/>
            <person name="Molinier V."/>
            <person name="Miyauchi S."/>
            <person name="Poulain J."/>
            <person name="Riccioni C."/>
            <person name="Rubini A."/>
            <person name="Sitrit Y."/>
            <person name="Splivallo R."/>
            <person name="Traeger S."/>
            <person name="Wang M."/>
            <person name="Zifcakova L."/>
            <person name="Wipf D."/>
            <person name="Zambonelli A."/>
            <person name="Paolocci F."/>
            <person name="Nowrousian M."/>
            <person name="Ottonello S."/>
            <person name="Baldrian P."/>
            <person name="Spatafora J.W."/>
            <person name="Henrissat B."/>
            <person name="Nagy L.G."/>
            <person name="Aury J.M."/>
            <person name="Wincker P."/>
            <person name="Grigoriev I.V."/>
            <person name="Bonfante P."/>
            <person name="Martin F.M."/>
        </authorList>
    </citation>
    <scope>NUCLEOTIDE SEQUENCE [LARGE SCALE GENOMIC DNA]</scope>
    <source>
        <strain evidence="2 3">ATCC MYA-4762</strain>
    </source>
</reference>
<proteinExistence type="predicted"/>
<gene>
    <name evidence="2" type="ORF">L211DRAFT_840356</name>
</gene>
<accession>A0A3N4LUN8</accession>
<dbReference type="Proteomes" id="UP000267821">
    <property type="component" value="Unassembled WGS sequence"/>
</dbReference>
<evidence type="ECO:0000313" key="2">
    <source>
        <dbReference type="EMBL" id="RPB21735.1"/>
    </source>
</evidence>
<evidence type="ECO:0000313" key="3">
    <source>
        <dbReference type="Proteomes" id="UP000267821"/>
    </source>
</evidence>
<evidence type="ECO:0000256" key="1">
    <source>
        <dbReference type="SAM" id="MobiDB-lite"/>
    </source>
</evidence>
<dbReference type="AlphaFoldDB" id="A0A3N4LUN8"/>
<feature type="compositionally biased region" description="Basic and acidic residues" evidence="1">
    <location>
        <begin position="58"/>
        <end position="73"/>
    </location>
</feature>
<protein>
    <submittedName>
        <fullName evidence="2">Uncharacterized protein</fullName>
    </submittedName>
</protein>
<name>A0A3N4LUN8_9PEZI</name>
<sequence length="73" mass="8457">MSPYIATAVGLGYYLYCSWLWGDFKIERKWHSHPLQSHTKQEITPAATQFATGRSRRREINETEEKEGGRGEV</sequence>
<keyword evidence="3" id="KW-1185">Reference proteome</keyword>
<dbReference type="EMBL" id="ML121557">
    <property type="protein sequence ID" value="RPB21735.1"/>
    <property type="molecule type" value="Genomic_DNA"/>
</dbReference>
<dbReference type="InParanoid" id="A0A3N4LUN8"/>
<organism evidence="2 3">
    <name type="scientific">Terfezia boudieri ATCC MYA-4762</name>
    <dbReference type="NCBI Taxonomy" id="1051890"/>
    <lineage>
        <taxon>Eukaryota</taxon>
        <taxon>Fungi</taxon>
        <taxon>Dikarya</taxon>
        <taxon>Ascomycota</taxon>
        <taxon>Pezizomycotina</taxon>
        <taxon>Pezizomycetes</taxon>
        <taxon>Pezizales</taxon>
        <taxon>Pezizaceae</taxon>
        <taxon>Terfezia</taxon>
    </lineage>
</organism>